<name>A0A6B2LR52_9EUKA</name>
<organism evidence="2">
    <name type="scientific">Arcella intermedia</name>
    <dbReference type="NCBI Taxonomy" id="1963864"/>
    <lineage>
        <taxon>Eukaryota</taxon>
        <taxon>Amoebozoa</taxon>
        <taxon>Tubulinea</taxon>
        <taxon>Elardia</taxon>
        <taxon>Arcellinida</taxon>
        <taxon>Sphaerothecina</taxon>
        <taxon>Arcellidae</taxon>
        <taxon>Arcella</taxon>
    </lineage>
</organism>
<accession>A0A6B2LR52</accession>
<sequence length="113" mass="13005">MYDSSVDIWSLGIMALEMAEGEPPYMDLNPLTALRLIVVDGIPHLPDTYSDQLKDFLDNCLEIQATQRATSQQLLRHPFLLKQCQREEIKNLIVETRNIKKKQESDFGNLLDD</sequence>
<dbReference type="InterPro" id="IPR050285">
    <property type="entry name" value="STE20_Ser/Thr_kinase"/>
</dbReference>
<evidence type="ECO:0000259" key="1">
    <source>
        <dbReference type="PROSITE" id="PS50011"/>
    </source>
</evidence>
<dbReference type="GO" id="GO:0035556">
    <property type="term" value="P:intracellular signal transduction"/>
    <property type="evidence" value="ECO:0007669"/>
    <property type="project" value="TreeGrafter"/>
</dbReference>
<protein>
    <recommendedName>
        <fullName evidence="1">Protein kinase domain-containing protein</fullName>
    </recommendedName>
</protein>
<reference evidence="2" key="1">
    <citation type="journal article" date="2020" name="J. Eukaryot. Microbiol.">
        <title>De novo Sequencing, Assembly and Annotation of the Transcriptome for the Free-Living Testate Amoeba Arcella intermedia.</title>
        <authorList>
            <person name="Ribeiro G.M."/>
            <person name="Porfirio-Sousa A.L."/>
            <person name="Maurer-Alcala X.X."/>
            <person name="Katz L.A."/>
            <person name="Lahr D.J.G."/>
        </authorList>
    </citation>
    <scope>NUCLEOTIDE SEQUENCE</scope>
</reference>
<feature type="domain" description="Protein kinase" evidence="1">
    <location>
        <begin position="1"/>
        <end position="80"/>
    </location>
</feature>
<dbReference type="GO" id="GO:0005737">
    <property type="term" value="C:cytoplasm"/>
    <property type="evidence" value="ECO:0007669"/>
    <property type="project" value="TreeGrafter"/>
</dbReference>
<dbReference type="EMBL" id="GIBP01010547">
    <property type="protein sequence ID" value="NDV39516.1"/>
    <property type="molecule type" value="Transcribed_RNA"/>
</dbReference>
<dbReference type="PANTHER" id="PTHR48015">
    <property type="entry name" value="SERINE/THREONINE-PROTEIN KINASE TAO"/>
    <property type="match status" value="1"/>
</dbReference>
<dbReference type="GO" id="GO:0043408">
    <property type="term" value="P:regulation of MAPK cascade"/>
    <property type="evidence" value="ECO:0007669"/>
    <property type="project" value="TreeGrafter"/>
</dbReference>
<dbReference type="InterPro" id="IPR011009">
    <property type="entry name" value="Kinase-like_dom_sf"/>
</dbReference>
<dbReference type="InterPro" id="IPR000719">
    <property type="entry name" value="Prot_kinase_dom"/>
</dbReference>
<dbReference type="PANTHER" id="PTHR48015:SF35">
    <property type="entry name" value="SERINE_THREONINE-PROTEIN KINASE PAK"/>
    <property type="match status" value="1"/>
</dbReference>
<proteinExistence type="predicted"/>
<dbReference type="GO" id="GO:0005524">
    <property type="term" value="F:ATP binding"/>
    <property type="evidence" value="ECO:0007669"/>
    <property type="project" value="InterPro"/>
</dbReference>
<dbReference type="SUPFAM" id="SSF56112">
    <property type="entry name" value="Protein kinase-like (PK-like)"/>
    <property type="match status" value="1"/>
</dbReference>
<dbReference type="GO" id="GO:0004674">
    <property type="term" value="F:protein serine/threonine kinase activity"/>
    <property type="evidence" value="ECO:0007669"/>
    <property type="project" value="TreeGrafter"/>
</dbReference>
<dbReference type="Pfam" id="PF00069">
    <property type="entry name" value="Pkinase"/>
    <property type="match status" value="1"/>
</dbReference>
<dbReference type="PROSITE" id="PS50011">
    <property type="entry name" value="PROTEIN_KINASE_DOM"/>
    <property type="match status" value="1"/>
</dbReference>
<dbReference type="AlphaFoldDB" id="A0A6B2LR52"/>
<evidence type="ECO:0000313" key="2">
    <source>
        <dbReference type="EMBL" id="NDV39516.1"/>
    </source>
</evidence>
<dbReference type="Gene3D" id="1.10.510.10">
    <property type="entry name" value="Transferase(Phosphotransferase) domain 1"/>
    <property type="match status" value="1"/>
</dbReference>